<accession>T1H079</accession>
<protein>
    <submittedName>
        <fullName evidence="1">Uncharacterized protein</fullName>
    </submittedName>
</protein>
<dbReference type="Proteomes" id="UP000015102">
    <property type="component" value="Unassembled WGS sequence"/>
</dbReference>
<reference evidence="1" key="2">
    <citation type="submission" date="2015-06" db="UniProtKB">
        <authorList>
            <consortium name="EnsemblMetazoa"/>
        </authorList>
    </citation>
    <scope>IDENTIFICATION</scope>
</reference>
<keyword evidence="2" id="KW-1185">Reference proteome</keyword>
<sequence length="98" mass="11687">MSYACLKIDEEVLLIDMVILDIFIEYRHEYSLRKLHITYLSNKRNTSFCVSMVEYSSTIVLKKVMIMDRDIWGKTPKIFCHNINGYMFIIRKKGNSIR</sequence>
<evidence type="ECO:0000313" key="1">
    <source>
        <dbReference type="EnsemblMetazoa" id="MESCA009550-PA"/>
    </source>
</evidence>
<dbReference type="EMBL" id="CAQQ02186684">
    <property type="status" value="NOT_ANNOTATED_CDS"/>
    <property type="molecule type" value="Genomic_DNA"/>
</dbReference>
<reference evidence="2" key="1">
    <citation type="submission" date="2013-02" db="EMBL/GenBank/DDBJ databases">
        <authorList>
            <person name="Hughes D."/>
        </authorList>
    </citation>
    <scope>NUCLEOTIDE SEQUENCE</scope>
    <source>
        <strain>Durham</strain>
        <strain evidence="2">NC isolate 2 -- Noor lab</strain>
    </source>
</reference>
<proteinExistence type="predicted"/>
<dbReference type="EnsemblMetazoa" id="MESCA009550-RA">
    <property type="protein sequence ID" value="MESCA009550-PA"/>
    <property type="gene ID" value="MESCA009550"/>
</dbReference>
<name>T1H079_MEGSC</name>
<dbReference type="EMBL" id="CAQQ02186685">
    <property type="status" value="NOT_ANNOTATED_CDS"/>
    <property type="molecule type" value="Genomic_DNA"/>
</dbReference>
<dbReference type="HOGENOM" id="CLU_2336008_0_0_1"/>
<dbReference type="AlphaFoldDB" id="T1H079"/>
<organism evidence="1 2">
    <name type="scientific">Megaselia scalaris</name>
    <name type="common">Humpbacked fly</name>
    <name type="synonym">Phora scalaris</name>
    <dbReference type="NCBI Taxonomy" id="36166"/>
    <lineage>
        <taxon>Eukaryota</taxon>
        <taxon>Metazoa</taxon>
        <taxon>Ecdysozoa</taxon>
        <taxon>Arthropoda</taxon>
        <taxon>Hexapoda</taxon>
        <taxon>Insecta</taxon>
        <taxon>Pterygota</taxon>
        <taxon>Neoptera</taxon>
        <taxon>Endopterygota</taxon>
        <taxon>Diptera</taxon>
        <taxon>Brachycera</taxon>
        <taxon>Muscomorpha</taxon>
        <taxon>Platypezoidea</taxon>
        <taxon>Phoridae</taxon>
        <taxon>Megaseliini</taxon>
        <taxon>Megaselia</taxon>
    </lineage>
</organism>
<evidence type="ECO:0000313" key="2">
    <source>
        <dbReference type="Proteomes" id="UP000015102"/>
    </source>
</evidence>